<dbReference type="InterPro" id="IPR039424">
    <property type="entry name" value="SBP_5"/>
</dbReference>
<proteinExistence type="inferred from homology"/>
<dbReference type="PIRSF" id="PIRSF002741">
    <property type="entry name" value="MppA"/>
    <property type="match status" value="1"/>
</dbReference>
<evidence type="ECO:0000313" key="8">
    <source>
        <dbReference type="Proteomes" id="UP000248021"/>
    </source>
</evidence>
<dbReference type="SUPFAM" id="SSF53850">
    <property type="entry name" value="Periplasmic binding protein-like II"/>
    <property type="match status" value="1"/>
</dbReference>
<gene>
    <name evidence="7" type="ORF">C7450_10289</name>
</gene>
<dbReference type="Proteomes" id="UP000248021">
    <property type="component" value="Unassembled WGS sequence"/>
</dbReference>
<dbReference type="Pfam" id="PF00496">
    <property type="entry name" value="SBP_bac_5"/>
    <property type="match status" value="1"/>
</dbReference>
<evidence type="ECO:0000259" key="6">
    <source>
        <dbReference type="Pfam" id="PF00496"/>
    </source>
</evidence>
<dbReference type="GO" id="GO:0043190">
    <property type="term" value="C:ATP-binding cassette (ABC) transporter complex"/>
    <property type="evidence" value="ECO:0007669"/>
    <property type="project" value="InterPro"/>
</dbReference>
<organism evidence="7 8">
    <name type="scientific">Chelatococcus asaccharovorans</name>
    <dbReference type="NCBI Taxonomy" id="28210"/>
    <lineage>
        <taxon>Bacteria</taxon>
        <taxon>Pseudomonadati</taxon>
        <taxon>Pseudomonadota</taxon>
        <taxon>Alphaproteobacteria</taxon>
        <taxon>Hyphomicrobiales</taxon>
        <taxon>Chelatococcaceae</taxon>
        <taxon>Chelatococcus</taxon>
    </lineage>
</organism>
<name>A0A2V3UDT8_9HYPH</name>
<dbReference type="RefSeq" id="WP_110373340.1">
    <property type="nucleotide sequence ID" value="NZ_JAHBRY010000002.1"/>
</dbReference>
<dbReference type="Gene3D" id="3.10.105.10">
    <property type="entry name" value="Dipeptide-binding Protein, Domain 3"/>
    <property type="match status" value="1"/>
</dbReference>
<keyword evidence="8" id="KW-1185">Reference proteome</keyword>
<feature type="domain" description="Solute-binding protein family 5" evidence="6">
    <location>
        <begin position="72"/>
        <end position="435"/>
    </location>
</feature>
<evidence type="ECO:0000256" key="5">
    <source>
        <dbReference type="SAM" id="SignalP"/>
    </source>
</evidence>
<dbReference type="EMBL" id="QJJK01000002">
    <property type="protein sequence ID" value="PXW63174.1"/>
    <property type="molecule type" value="Genomic_DNA"/>
</dbReference>
<dbReference type="PANTHER" id="PTHR30290:SF9">
    <property type="entry name" value="OLIGOPEPTIDE-BINDING PROTEIN APPA"/>
    <property type="match status" value="1"/>
</dbReference>
<feature type="chain" id="PRO_5016059848" evidence="5">
    <location>
        <begin position="29"/>
        <end position="537"/>
    </location>
</feature>
<dbReference type="AlphaFoldDB" id="A0A2V3UDT8"/>
<dbReference type="PROSITE" id="PS01040">
    <property type="entry name" value="SBP_BACTERIAL_5"/>
    <property type="match status" value="1"/>
</dbReference>
<evidence type="ECO:0000256" key="1">
    <source>
        <dbReference type="ARBA" id="ARBA00004418"/>
    </source>
</evidence>
<feature type="signal peptide" evidence="5">
    <location>
        <begin position="1"/>
        <end position="28"/>
    </location>
</feature>
<evidence type="ECO:0000313" key="7">
    <source>
        <dbReference type="EMBL" id="PXW63174.1"/>
    </source>
</evidence>
<dbReference type="PANTHER" id="PTHR30290">
    <property type="entry name" value="PERIPLASMIC BINDING COMPONENT OF ABC TRANSPORTER"/>
    <property type="match status" value="1"/>
</dbReference>
<dbReference type="InterPro" id="IPR023765">
    <property type="entry name" value="SBP_5_CS"/>
</dbReference>
<sequence>MIRTKWLTALCATVCMATAISGMTPGVAATLRYGGTTPPLTMDPHVTNDFVTTALVRQIHDTIVDLQDDMQIGPGIATAWTYQGNNTWRFKIREGVKFQDGTPLSVDDIIFSIMRQKGSPLYTALFGGIKEAVKVDDTSVDVISNGPDPILPRKMVRLFVMSQAWAKANNVEKLPDLGAQGTEAYSLRHANGTGPMQLVSQDPGRKTVFARNANYWGPFPGNVTEAIYTPIGSSPTRVAALLSGELDLITDLPIQDIERVKSTPGFHIEQVPQQLSMFLEMDGTRDVALDVFDKSGKPLQANPLKDVRVRKALSLAIDSKLIVQRVMRGQAVPLSVGGAYGMDGFQKDLDTGRPYDVEQAKKLLAEAGYPDGFAIQLNCPLERYTNADEICRAVASMLARVGVEVRVKGMVWPEFARMLVNGPSSSFHLIGGSGNSGDLQDTFVSIMATRDKAKGRGGTNWAMWTNPEFDAVVDELVTTFDPAKRTELYRKGLTIARDQVQGIYLFQPVLSWGMKDSVSASARADAAVMLQKVQIKP</sequence>
<evidence type="ECO:0000256" key="2">
    <source>
        <dbReference type="ARBA" id="ARBA00005695"/>
    </source>
</evidence>
<comment type="caution">
    <text evidence="7">The sequence shown here is derived from an EMBL/GenBank/DDBJ whole genome shotgun (WGS) entry which is preliminary data.</text>
</comment>
<keyword evidence="3" id="KW-0813">Transport</keyword>
<comment type="subcellular location">
    <subcellularLocation>
        <location evidence="1">Periplasm</location>
    </subcellularLocation>
</comment>
<dbReference type="GO" id="GO:1904680">
    <property type="term" value="F:peptide transmembrane transporter activity"/>
    <property type="evidence" value="ECO:0007669"/>
    <property type="project" value="TreeGrafter"/>
</dbReference>
<dbReference type="GO" id="GO:0015833">
    <property type="term" value="P:peptide transport"/>
    <property type="evidence" value="ECO:0007669"/>
    <property type="project" value="TreeGrafter"/>
</dbReference>
<keyword evidence="4 5" id="KW-0732">Signal</keyword>
<protein>
    <submittedName>
        <fullName evidence="7">Peptide/nickel transport system substrate-binding protein</fullName>
    </submittedName>
</protein>
<accession>A0A2V3UDT8</accession>
<dbReference type="Gene3D" id="3.40.190.10">
    <property type="entry name" value="Periplasmic binding protein-like II"/>
    <property type="match status" value="1"/>
</dbReference>
<dbReference type="OrthoDB" id="9803988at2"/>
<dbReference type="Gene3D" id="3.90.76.10">
    <property type="entry name" value="Dipeptide-binding Protein, Domain 1"/>
    <property type="match status" value="1"/>
</dbReference>
<reference evidence="7 8" key="1">
    <citation type="submission" date="2018-05" db="EMBL/GenBank/DDBJ databases">
        <title>Genomic Encyclopedia of Type Strains, Phase IV (KMG-IV): sequencing the most valuable type-strain genomes for metagenomic binning, comparative biology and taxonomic classification.</title>
        <authorList>
            <person name="Goeker M."/>
        </authorList>
    </citation>
    <scope>NUCLEOTIDE SEQUENCE [LARGE SCALE GENOMIC DNA]</scope>
    <source>
        <strain evidence="7 8">DSM 6462</strain>
    </source>
</reference>
<dbReference type="CDD" id="cd08498">
    <property type="entry name" value="PBP2_NikA_DppA_OppA_like_2"/>
    <property type="match status" value="1"/>
</dbReference>
<evidence type="ECO:0000256" key="3">
    <source>
        <dbReference type="ARBA" id="ARBA00022448"/>
    </source>
</evidence>
<dbReference type="GO" id="GO:0030288">
    <property type="term" value="C:outer membrane-bounded periplasmic space"/>
    <property type="evidence" value="ECO:0007669"/>
    <property type="project" value="UniProtKB-ARBA"/>
</dbReference>
<dbReference type="InterPro" id="IPR000914">
    <property type="entry name" value="SBP_5_dom"/>
</dbReference>
<comment type="similarity">
    <text evidence="2">Belongs to the bacterial solute-binding protein 5 family.</text>
</comment>
<evidence type="ECO:0000256" key="4">
    <source>
        <dbReference type="ARBA" id="ARBA00022729"/>
    </source>
</evidence>
<dbReference type="InterPro" id="IPR030678">
    <property type="entry name" value="Peptide/Ni-bd"/>
</dbReference>